<dbReference type="InterPro" id="IPR016161">
    <property type="entry name" value="Ald_DH/histidinol_DH"/>
</dbReference>
<dbReference type="KEGG" id="cari:FNU76_18065"/>
<dbReference type="InterPro" id="IPR015590">
    <property type="entry name" value="Aldehyde_DH_dom"/>
</dbReference>
<keyword evidence="4" id="KW-0520">NAD</keyword>
<dbReference type="NCBIfam" id="TIGR01722">
    <property type="entry name" value="MMSDH"/>
    <property type="match status" value="1"/>
</dbReference>
<dbReference type="PANTHER" id="PTHR43866">
    <property type="entry name" value="MALONATE-SEMIALDEHYDE DEHYDROGENASE"/>
    <property type="match status" value="1"/>
</dbReference>
<evidence type="ECO:0000313" key="7">
    <source>
        <dbReference type="Proteomes" id="UP000317550"/>
    </source>
</evidence>
<dbReference type="EMBL" id="CP041730">
    <property type="protein sequence ID" value="QDQ28097.1"/>
    <property type="molecule type" value="Genomic_DNA"/>
</dbReference>
<dbReference type="AlphaFoldDB" id="A0A516SIX4"/>
<evidence type="ECO:0000313" key="6">
    <source>
        <dbReference type="EMBL" id="QDQ28097.1"/>
    </source>
</evidence>
<dbReference type="Gene3D" id="3.40.309.10">
    <property type="entry name" value="Aldehyde Dehydrogenase, Chain A, domain 2"/>
    <property type="match status" value="1"/>
</dbReference>
<accession>A0A516SIX4</accession>
<dbReference type="FunFam" id="3.40.605.10:FF:000003">
    <property type="entry name" value="Methylmalonate-semialdehyde dehydrogenase [acylating]"/>
    <property type="match status" value="1"/>
</dbReference>
<dbReference type="FunFam" id="3.40.309.10:FF:000002">
    <property type="entry name" value="Methylmalonate-semialdehyde dehydrogenase (Acylating)"/>
    <property type="match status" value="1"/>
</dbReference>
<comment type="similarity">
    <text evidence="1">Belongs to the aldehyde dehydrogenase family.</text>
</comment>
<evidence type="ECO:0000256" key="4">
    <source>
        <dbReference type="ARBA" id="ARBA00023027"/>
    </source>
</evidence>
<keyword evidence="7" id="KW-1185">Reference proteome</keyword>
<dbReference type="PROSITE" id="PS00070">
    <property type="entry name" value="ALDEHYDE_DEHYDR_CYS"/>
    <property type="match status" value="1"/>
</dbReference>
<dbReference type="InterPro" id="IPR010061">
    <property type="entry name" value="MeMal-semiAld_DH"/>
</dbReference>
<dbReference type="GO" id="GO:0006574">
    <property type="term" value="P:L-valine catabolic process"/>
    <property type="evidence" value="ECO:0007669"/>
    <property type="project" value="TreeGrafter"/>
</dbReference>
<keyword evidence="3" id="KW-0560">Oxidoreductase</keyword>
<evidence type="ECO:0000259" key="5">
    <source>
        <dbReference type="Pfam" id="PF00171"/>
    </source>
</evidence>
<protein>
    <recommendedName>
        <fullName evidence="2">methylmalonate-semialdehyde dehydrogenase (CoA acylating)</fullName>
        <ecNumber evidence="2">1.2.1.27</ecNumber>
    </recommendedName>
</protein>
<reference evidence="7" key="1">
    <citation type="submission" date="2019-07" db="EMBL/GenBank/DDBJ databases">
        <title>Chitinimonas sp. nov., isolated from Ny-Alesund, arctica soil.</title>
        <authorList>
            <person name="Xu Q."/>
            <person name="Peng F."/>
        </authorList>
    </citation>
    <scope>NUCLEOTIDE SEQUENCE [LARGE SCALE GENOMIC DNA]</scope>
    <source>
        <strain evidence="7">R3-44</strain>
    </source>
</reference>
<dbReference type="InterPro" id="IPR016162">
    <property type="entry name" value="Ald_DH_N"/>
</dbReference>
<dbReference type="InterPro" id="IPR016160">
    <property type="entry name" value="Ald_DH_CS_CYS"/>
</dbReference>
<feature type="domain" description="Aldehyde dehydrogenase" evidence="5">
    <location>
        <begin position="13"/>
        <end position="477"/>
    </location>
</feature>
<dbReference type="SUPFAM" id="SSF53720">
    <property type="entry name" value="ALDH-like"/>
    <property type="match status" value="1"/>
</dbReference>
<gene>
    <name evidence="6" type="ORF">FNU76_18065</name>
</gene>
<evidence type="ECO:0000256" key="1">
    <source>
        <dbReference type="ARBA" id="ARBA00009986"/>
    </source>
</evidence>
<evidence type="ECO:0000256" key="3">
    <source>
        <dbReference type="ARBA" id="ARBA00023002"/>
    </source>
</evidence>
<dbReference type="Gene3D" id="3.40.605.10">
    <property type="entry name" value="Aldehyde Dehydrogenase, Chain A, domain 1"/>
    <property type="match status" value="1"/>
</dbReference>
<dbReference type="EC" id="1.2.1.27" evidence="2"/>
<dbReference type="CDD" id="cd07085">
    <property type="entry name" value="ALDH_F6_MMSDH"/>
    <property type="match status" value="1"/>
</dbReference>
<dbReference type="RefSeq" id="WP_144279484.1">
    <property type="nucleotide sequence ID" value="NZ_CP041730.1"/>
</dbReference>
<dbReference type="InterPro" id="IPR016163">
    <property type="entry name" value="Ald_DH_C"/>
</dbReference>
<dbReference type="OrthoDB" id="6882680at2"/>
<dbReference type="PANTHER" id="PTHR43866:SF3">
    <property type="entry name" value="METHYLMALONATE-SEMIALDEHYDE DEHYDROGENASE [ACYLATING], MITOCHONDRIAL"/>
    <property type="match status" value="1"/>
</dbReference>
<name>A0A516SIX4_9NEIS</name>
<evidence type="ECO:0000256" key="2">
    <source>
        <dbReference type="ARBA" id="ARBA00013048"/>
    </source>
</evidence>
<dbReference type="Proteomes" id="UP000317550">
    <property type="component" value="Chromosome"/>
</dbReference>
<dbReference type="GO" id="GO:0006210">
    <property type="term" value="P:thymine catabolic process"/>
    <property type="evidence" value="ECO:0007669"/>
    <property type="project" value="TreeGrafter"/>
</dbReference>
<dbReference type="GO" id="GO:0004491">
    <property type="term" value="F:methylmalonate-semialdehyde dehydrogenase (acylating, NAD) activity"/>
    <property type="evidence" value="ECO:0007669"/>
    <property type="project" value="UniProtKB-EC"/>
</dbReference>
<organism evidence="6 7">
    <name type="scientific">Chitinimonas arctica</name>
    <dbReference type="NCBI Taxonomy" id="2594795"/>
    <lineage>
        <taxon>Bacteria</taxon>
        <taxon>Pseudomonadati</taxon>
        <taxon>Pseudomonadota</taxon>
        <taxon>Betaproteobacteria</taxon>
        <taxon>Neisseriales</taxon>
        <taxon>Chitinibacteraceae</taxon>
        <taxon>Chitinimonas</taxon>
    </lineage>
</organism>
<sequence>MTATVKLLIAGKFVESAASEWREVRNPATQEVLARVPMCPAAEIDQAVAAAKAAFPAWRATSIAERSRVFMRLQALIREHMEMLASTLTHEQGKTLADARGDVFRGLEVVEHACSVGSLQMGEFAENVAGGVDTYAIRQPLGVCAGITPFNFPAMIPLWMFPMACVTGNTFVLKPSEQDPMTPMILAELAQRAGLPPGVLNVVHGGAEAVNAICDHPDIKAISFVGSVGVGTHVYRRGSENGKRVQAMLGAKNHGVFLPDANKEQSLNALVGAAFGAAGQRCMAISVAVLVGQAREWTADIVAKAKTLKLNAGHEPGTDIGPLINGQALARVEQLIGQGVEEGAKLELDGRKPQVAGYPQGNFVGPTIFSGVKPAMHIYREEVFGPVLCLVEVDTLAEAIAFVNANPYGNGTALFTQSGAAARTFQHDIDVGQVGINVPIPVPVPFFSFTGSRASKLGDLGPYGKEVVRFYTQTKTVTARWFDDEAVAGAVNTTIALR</sequence>
<dbReference type="Pfam" id="PF00171">
    <property type="entry name" value="Aldedh"/>
    <property type="match status" value="1"/>
</dbReference>
<proteinExistence type="inferred from homology"/>